<evidence type="ECO:0000256" key="16">
    <source>
        <dbReference type="RuleBase" id="RU367059"/>
    </source>
</evidence>
<dbReference type="GO" id="GO:0005789">
    <property type="term" value="C:endoplasmic reticulum membrane"/>
    <property type="evidence" value="ECO:0007669"/>
    <property type="project" value="UniProtKB-SubCell"/>
</dbReference>
<evidence type="ECO:0000256" key="6">
    <source>
        <dbReference type="ARBA" id="ARBA00022490"/>
    </source>
</evidence>
<dbReference type="PROSITE" id="PS50191">
    <property type="entry name" value="CRAL_TRIO"/>
    <property type="match status" value="1"/>
</dbReference>
<dbReference type="InterPro" id="IPR042938">
    <property type="entry name" value="Sfh5"/>
</dbReference>
<dbReference type="GO" id="GO:0017157">
    <property type="term" value="P:regulation of exocytosis"/>
    <property type="evidence" value="ECO:0007669"/>
    <property type="project" value="TreeGrafter"/>
</dbReference>
<dbReference type="SUPFAM" id="SSF52087">
    <property type="entry name" value="CRAL/TRIO domain"/>
    <property type="match status" value="1"/>
</dbReference>
<protein>
    <recommendedName>
        <fullName evidence="4 16">Phosphatidylinositol transfer protein SFH5</fullName>
        <shortName evidence="16">PITP SFH5</shortName>
    </recommendedName>
</protein>
<keyword evidence="11" id="KW-0408">Iron</keyword>
<keyword evidence="7" id="KW-0349">Heme</keyword>
<evidence type="ECO:0000256" key="15">
    <source>
        <dbReference type="ARBA" id="ARBA00024180"/>
    </source>
</evidence>
<evidence type="ECO:0000256" key="5">
    <source>
        <dbReference type="ARBA" id="ARBA00022448"/>
    </source>
</evidence>
<dbReference type="CDD" id="cd00170">
    <property type="entry name" value="SEC14"/>
    <property type="match status" value="1"/>
</dbReference>
<dbReference type="GO" id="GO:0005886">
    <property type="term" value="C:plasma membrane"/>
    <property type="evidence" value="ECO:0007669"/>
    <property type="project" value="TreeGrafter"/>
</dbReference>
<reference evidence="20" key="3">
    <citation type="journal article" date="2022" name="bioRxiv">
        <title>A global pangenome for the wheat fungal pathogen Pyrenophora tritici-repentis and prediction of effector protein structural homology.</title>
        <authorList>
            <person name="Moolhuijzen P."/>
            <person name="See P.T."/>
            <person name="Shi G."/>
            <person name="Powell H.R."/>
            <person name="Cockram J."/>
            <person name="Jorgensen L.N."/>
            <person name="Benslimane H."/>
            <person name="Strelkov S.E."/>
            <person name="Turner J."/>
            <person name="Liu Z."/>
            <person name="Moffat C.S."/>
        </authorList>
    </citation>
    <scope>NUCLEOTIDE SEQUENCE</scope>
    <source>
        <strain evidence="20">86-124</strain>
    </source>
</reference>
<dbReference type="Proteomes" id="UP000245464">
    <property type="component" value="Chromosome 9"/>
</dbReference>
<evidence type="ECO:0000256" key="17">
    <source>
        <dbReference type="SAM" id="MobiDB-lite"/>
    </source>
</evidence>
<evidence type="ECO:0000256" key="8">
    <source>
        <dbReference type="ARBA" id="ARBA00022723"/>
    </source>
</evidence>
<feature type="compositionally biased region" description="Basic and acidic residues" evidence="17">
    <location>
        <begin position="58"/>
        <end position="69"/>
    </location>
</feature>
<feature type="region of interest" description="Disordered" evidence="17">
    <location>
        <begin position="1"/>
        <end position="180"/>
    </location>
</feature>
<dbReference type="AlphaFoldDB" id="A0A2W1GVR7"/>
<dbReference type="InterPro" id="IPR001251">
    <property type="entry name" value="CRAL-TRIO_dom"/>
</dbReference>
<accession>A0A2W1GVR7</accession>
<name>A0A2W1GVR7_9PLEO</name>
<dbReference type="InterPro" id="IPR011074">
    <property type="entry name" value="CRAL/TRIO_N_dom"/>
</dbReference>
<evidence type="ECO:0000256" key="3">
    <source>
        <dbReference type="ARBA" id="ARBA00006667"/>
    </source>
</evidence>
<comment type="similarity">
    <text evidence="3 16">Belongs to the SFH5 family.</text>
</comment>
<feature type="compositionally biased region" description="Low complexity" evidence="17">
    <location>
        <begin position="45"/>
        <end position="54"/>
    </location>
</feature>
<evidence type="ECO:0000313" key="21">
    <source>
        <dbReference type="Proteomes" id="UP000249757"/>
    </source>
</evidence>
<evidence type="ECO:0000256" key="14">
    <source>
        <dbReference type="ARBA" id="ARBA00024146"/>
    </source>
</evidence>
<dbReference type="EMBL" id="NRDI02000002">
    <property type="protein sequence ID" value="KAI1519399.1"/>
    <property type="molecule type" value="Genomic_DNA"/>
</dbReference>
<dbReference type="OrthoDB" id="75724at2759"/>
<organism evidence="20 21">
    <name type="scientific">Pyrenophora tritici-repentis</name>
    <dbReference type="NCBI Taxonomy" id="45151"/>
    <lineage>
        <taxon>Eukaryota</taxon>
        <taxon>Fungi</taxon>
        <taxon>Dikarya</taxon>
        <taxon>Ascomycota</taxon>
        <taxon>Pezizomycotina</taxon>
        <taxon>Dothideomycetes</taxon>
        <taxon>Pleosporomycetidae</taxon>
        <taxon>Pleosporales</taxon>
        <taxon>Pleosporineae</taxon>
        <taxon>Pleosporaceae</taxon>
        <taxon>Pyrenophora</taxon>
    </lineage>
</organism>
<comment type="caution">
    <text evidence="20">The sequence shown here is derived from an EMBL/GenBank/DDBJ whole genome shotgun (WGS) entry which is preliminary data.</text>
</comment>
<dbReference type="SMART" id="SM00516">
    <property type="entry name" value="SEC14"/>
    <property type="match status" value="1"/>
</dbReference>
<feature type="compositionally biased region" description="Low complexity" evidence="17">
    <location>
        <begin position="130"/>
        <end position="144"/>
    </location>
</feature>
<dbReference type="EMBL" id="NQIK02000009">
    <property type="protein sequence ID" value="KAF7566448.1"/>
    <property type="molecule type" value="Genomic_DNA"/>
</dbReference>
<evidence type="ECO:0000256" key="1">
    <source>
        <dbReference type="ARBA" id="ARBA00001970"/>
    </source>
</evidence>
<dbReference type="PANTHER" id="PTHR47669">
    <property type="entry name" value="PHOSPHATIDYLINOSITOL TRANSFER PROTEIN SFH5"/>
    <property type="match status" value="1"/>
</dbReference>
<reference evidence="20" key="2">
    <citation type="submission" date="2021-05" db="EMBL/GenBank/DDBJ databases">
        <authorList>
            <person name="Moolhuijzen P.M."/>
            <person name="Moffat C.S."/>
        </authorList>
    </citation>
    <scope>NUCLEOTIDE SEQUENCE</scope>
    <source>
        <strain evidence="20">86-124</strain>
    </source>
</reference>
<comment type="function">
    <text evidence="15">Non-classical phosphatidylinositol (PtdIns) transfer protein (PITP), which exhibits PtdIns-binding/transfer activity in the absence of detectable PtdCho-binding/transfer activity. Regulates PtdIns(4,5)P2 homeostasis at the plasma membrane. Heme-binding protein that may play a role in organic oxidant-induced stress responses.</text>
</comment>
<dbReference type="GO" id="GO:0043001">
    <property type="term" value="P:Golgi to plasma membrane protein transport"/>
    <property type="evidence" value="ECO:0007669"/>
    <property type="project" value="TreeGrafter"/>
</dbReference>
<dbReference type="PANTHER" id="PTHR47669:SF1">
    <property type="entry name" value="PHOSPHATIDYLINOSITOL TRANSFER PROTEIN SFH5"/>
    <property type="match status" value="1"/>
</dbReference>
<dbReference type="Gene3D" id="3.40.525.10">
    <property type="entry name" value="CRAL-TRIO lipid binding domain"/>
    <property type="match status" value="1"/>
</dbReference>
<dbReference type="GO" id="GO:0046872">
    <property type="term" value="F:metal ion binding"/>
    <property type="evidence" value="ECO:0007669"/>
    <property type="project" value="UniProtKB-KW"/>
</dbReference>
<evidence type="ECO:0000256" key="7">
    <source>
        <dbReference type="ARBA" id="ARBA00022617"/>
    </source>
</evidence>
<sequence length="448" mass="48298">MAAKPEEVNTAPVEAVNAPVGASVETQPEPQLTAETTEKKDESAAVETTTAAVADLSVAEKKEDDKTVEGESPVVASDIPVAEKKEDDKPAQEATPAAVSEAPAAEKTEEAAPADVPVVDQKIEEEKTVEQAASAAVTTTAEATPSDANANVEASEKPEASPEASTETPTSGTIWPQTGPEHPLTRFYDAFEELVASASHNEVYGIELSKNNEFHTKLILQKFLRANQNDLEKAKTQLLKTLKWRKEFDPIKAASETYDKAKFDGLGYVLEVEGVPESPNAKDIATFNIYGAVKDNKATFGDLGLFLRWRVGLMEKSIQALRLSSATTPIPDYGQGPDPYQGFQVHDYLQVSFLRRDPLVKTATNKTIEILGAHYPETLSRKFFVNVPAVMGWVFQAVKLVVAKETSKKFVVLSNGGALAGELGKGVPKSYGGEKEELAVCAEGMKME</sequence>
<evidence type="ECO:0000256" key="13">
    <source>
        <dbReference type="ARBA" id="ARBA00023136"/>
    </source>
</evidence>
<reference evidence="19" key="1">
    <citation type="journal article" date="2018" name="BMC Genomics">
        <title>Comparative genomics of the wheat fungal pathogen Pyrenophora tritici-repentis reveals chromosomal variations and genome plasticity.</title>
        <authorList>
            <person name="Moolhuijzen P."/>
            <person name="See P.T."/>
            <person name="Hane J.K."/>
            <person name="Shi G."/>
            <person name="Liu Z."/>
            <person name="Oliver R.P."/>
            <person name="Moffat C.S."/>
        </authorList>
    </citation>
    <scope>NUCLEOTIDE SEQUENCE [LARGE SCALE GENOMIC DNA]</scope>
    <source>
        <strain evidence="19">M4</strain>
    </source>
</reference>
<keyword evidence="8" id="KW-0479">Metal-binding</keyword>
<evidence type="ECO:0000313" key="20">
    <source>
        <dbReference type="EMBL" id="KAI1519399.1"/>
    </source>
</evidence>
<evidence type="ECO:0000256" key="2">
    <source>
        <dbReference type="ARBA" id="ARBA00004406"/>
    </source>
</evidence>
<proteinExistence type="inferred from homology"/>
<dbReference type="GO" id="GO:0005829">
    <property type="term" value="C:cytosol"/>
    <property type="evidence" value="ECO:0007669"/>
    <property type="project" value="TreeGrafter"/>
</dbReference>
<keyword evidence="5 16" id="KW-0813">Transport</keyword>
<feature type="compositionally biased region" description="Basic and acidic residues" evidence="17">
    <location>
        <begin position="81"/>
        <end position="91"/>
    </location>
</feature>
<evidence type="ECO:0000256" key="9">
    <source>
        <dbReference type="ARBA" id="ARBA00022824"/>
    </source>
</evidence>
<feature type="domain" description="CRAL-TRIO" evidence="18">
    <location>
        <begin position="306"/>
        <end position="439"/>
    </location>
</feature>
<feature type="compositionally biased region" description="Low complexity" evidence="17">
    <location>
        <begin position="93"/>
        <end position="103"/>
    </location>
</feature>
<dbReference type="Pfam" id="PF03765">
    <property type="entry name" value="CRAL_TRIO_N"/>
    <property type="match status" value="1"/>
</dbReference>
<comment type="cofactor">
    <cofactor evidence="1">
        <name>heme b</name>
        <dbReference type="ChEBI" id="CHEBI:60344"/>
    </cofactor>
</comment>
<dbReference type="Proteomes" id="UP000249757">
    <property type="component" value="Unassembled WGS sequence"/>
</dbReference>
<dbReference type="InterPro" id="IPR036865">
    <property type="entry name" value="CRAL-TRIO_dom_sf"/>
</dbReference>
<dbReference type="OMA" id="MVQIHDY"/>
<keyword evidence="12 16" id="KW-0445">Lipid transport</keyword>
<dbReference type="GO" id="GO:0032541">
    <property type="term" value="C:cortical endoplasmic reticulum"/>
    <property type="evidence" value="ECO:0007669"/>
    <property type="project" value="TreeGrafter"/>
</dbReference>
<evidence type="ECO:0000256" key="12">
    <source>
        <dbReference type="ARBA" id="ARBA00023055"/>
    </source>
</evidence>
<dbReference type="Pfam" id="PF00650">
    <property type="entry name" value="CRAL_TRIO"/>
    <property type="match status" value="1"/>
</dbReference>
<evidence type="ECO:0000256" key="4">
    <source>
        <dbReference type="ARBA" id="ARBA00018320"/>
    </source>
</evidence>
<keyword evidence="9 16" id="KW-0256">Endoplasmic reticulum</keyword>
<dbReference type="InterPro" id="IPR036273">
    <property type="entry name" value="CRAL/TRIO_N_dom_sf"/>
</dbReference>
<keyword evidence="21" id="KW-1185">Reference proteome</keyword>
<feature type="compositionally biased region" description="Polar residues" evidence="17">
    <location>
        <begin position="24"/>
        <end position="35"/>
    </location>
</feature>
<keyword evidence="13 16" id="KW-0472">Membrane</keyword>
<evidence type="ECO:0000256" key="11">
    <source>
        <dbReference type="ARBA" id="ARBA00023004"/>
    </source>
</evidence>
<dbReference type="SUPFAM" id="SSF46938">
    <property type="entry name" value="CRAL/TRIO N-terminal domain"/>
    <property type="match status" value="1"/>
</dbReference>
<evidence type="ECO:0000259" key="18">
    <source>
        <dbReference type="PROSITE" id="PS50191"/>
    </source>
</evidence>
<keyword evidence="6 16" id="KW-0963">Cytoplasm</keyword>
<dbReference type="GO" id="GO:0008526">
    <property type="term" value="F:phosphatidylinositol transfer activity"/>
    <property type="evidence" value="ECO:0007669"/>
    <property type="project" value="UniProtKB-UniRule"/>
</dbReference>
<comment type="subcellular location">
    <subcellularLocation>
        <location evidence="16">Cytoplasm</location>
    </subcellularLocation>
    <subcellularLocation>
        <location evidence="2 16">Endoplasmic reticulum membrane</location>
        <topology evidence="2 16">Peripheral membrane protein</topology>
    </subcellularLocation>
    <subcellularLocation>
        <location evidence="16">Microsome membrane</location>
        <topology evidence="16">Peripheral membrane protein</topology>
    </subcellularLocation>
</comment>
<evidence type="ECO:0000256" key="10">
    <source>
        <dbReference type="ARBA" id="ARBA00022848"/>
    </source>
</evidence>
<reference evidence="21" key="4">
    <citation type="journal article" date="2022" name="Microb. Genom.">
        <title>A global pangenome for the wheat fungal pathogen Pyrenophora tritici-repentis and prediction of effector protein structural homology.</title>
        <authorList>
            <person name="Moolhuijzen P.M."/>
            <person name="See P.T."/>
            <person name="Shi G."/>
            <person name="Powell H.R."/>
            <person name="Cockram J."/>
            <person name="Jorgensen L.N."/>
            <person name="Benslimane H."/>
            <person name="Strelkov S.E."/>
            <person name="Turner J."/>
            <person name="Liu Z."/>
            <person name="Moffat C.S."/>
        </authorList>
    </citation>
    <scope>NUCLEOTIDE SEQUENCE [LARGE SCALE GENOMIC DNA]</scope>
</reference>
<comment type="catalytic activity">
    <reaction evidence="14">
        <text>a 1,2-diacyl-sn-glycero-3-phospho-(1D-myo-inositol)(in) = a 1,2-diacyl-sn-glycero-3-phospho-(1D-myo-inositol)(out)</text>
        <dbReference type="Rhea" id="RHEA:38691"/>
        <dbReference type="ChEBI" id="CHEBI:57880"/>
    </reaction>
    <physiologicalReaction direction="left-to-right" evidence="14">
        <dbReference type="Rhea" id="RHEA:38692"/>
    </physiologicalReaction>
</comment>
<evidence type="ECO:0000313" key="19">
    <source>
        <dbReference type="EMBL" id="KAF7566448.1"/>
    </source>
</evidence>
<gene>
    <name evidence="20" type="ORF">Ptr86124_002527</name>
    <name evidence="19" type="ORF">PtrM4_147680</name>
</gene>
<keyword evidence="10 16" id="KW-0492">Microsome</keyword>